<evidence type="ECO:0000313" key="3">
    <source>
        <dbReference type="EMBL" id="SDT39583.1"/>
    </source>
</evidence>
<evidence type="ECO:0000256" key="1">
    <source>
        <dbReference type="SAM" id="MobiDB-lite"/>
    </source>
</evidence>
<gene>
    <name evidence="3" type="ORF">SAMN04489716_3604</name>
</gene>
<keyword evidence="2" id="KW-1133">Transmembrane helix</keyword>
<organism evidence="3 4">
    <name type="scientific">Actinoplanes derwentensis</name>
    <dbReference type="NCBI Taxonomy" id="113562"/>
    <lineage>
        <taxon>Bacteria</taxon>
        <taxon>Bacillati</taxon>
        <taxon>Actinomycetota</taxon>
        <taxon>Actinomycetes</taxon>
        <taxon>Micromonosporales</taxon>
        <taxon>Micromonosporaceae</taxon>
        <taxon>Actinoplanes</taxon>
    </lineage>
</organism>
<reference evidence="3 4" key="1">
    <citation type="submission" date="2016-10" db="EMBL/GenBank/DDBJ databases">
        <authorList>
            <person name="de Groot N.N."/>
        </authorList>
    </citation>
    <scope>NUCLEOTIDE SEQUENCE [LARGE SCALE GENOMIC DNA]</scope>
    <source>
        <strain evidence="3 4">DSM 43941</strain>
    </source>
</reference>
<feature type="transmembrane region" description="Helical" evidence="2">
    <location>
        <begin position="36"/>
        <end position="55"/>
    </location>
</feature>
<feature type="region of interest" description="Disordered" evidence="1">
    <location>
        <begin position="75"/>
        <end position="132"/>
    </location>
</feature>
<keyword evidence="2" id="KW-0812">Transmembrane</keyword>
<evidence type="ECO:0000256" key="2">
    <source>
        <dbReference type="SAM" id="Phobius"/>
    </source>
</evidence>
<sequence>MWSARRRTAVLTTLSVLAGTAVGLLTNIVTERPGPAVAGGLVVAVGVAVTLAVLLTRAGEPSAPDGTDHVQLADRGRIQDSHVDVGPGTAARTRQEARDGGEITGSSIVIRSHPETPPAPAGPSLPRGPGPA</sequence>
<dbReference type="EMBL" id="LT629758">
    <property type="protein sequence ID" value="SDT39583.1"/>
    <property type="molecule type" value="Genomic_DNA"/>
</dbReference>
<protein>
    <submittedName>
        <fullName evidence="3">Uncharacterized protein</fullName>
    </submittedName>
</protein>
<dbReference type="Proteomes" id="UP000198688">
    <property type="component" value="Chromosome I"/>
</dbReference>
<proteinExistence type="predicted"/>
<evidence type="ECO:0000313" key="4">
    <source>
        <dbReference type="Proteomes" id="UP000198688"/>
    </source>
</evidence>
<name>A0A1H2A0Y9_9ACTN</name>
<keyword evidence="2" id="KW-0472">Membrane</keyword>
<feature type="compositionally biased region" description="Pro residues" evidence="1">
    <location>
        <begin position="115"/>
        <end position="132"/>
    </location>
</feature>
<dbReference type="RefSeq" id="WP_092545697.1">
    <property type="nucleotide sequence ID" value="NZ_BOMJ01000010.1"/>
</dbReference>
<dbReference type="AlphaFoldDB" id="A0A1H2A0Y9"/>
<keyword evidence="4" id="KW-1185">Reference proteome</keyword>
<accession>A0A1H2A0Y9</accession>